<dbReference type="EMBL" id="CP114767">
    <property type="protein sequence ID" value="WBA43324.1"/>
    <property type="molecule type" value="Genomic_DNA"/>
</dbReference>
<protein>
    <submittedName>
        <fullName evidence="2">Uncharacterized protein</fullName>
    </submittedName>
</protein>
<sequence>MKKHLLLAFLLLCSLAASAQYMPGKPRKKYTFPKKDEECQYVLNVTKNTDEDAEVDACVTRVAYRPYAELLTEIDELKKLKSWADTTYQRRFSQLPAGGLLVVTMYRRGGANADPAYLSVVAKDKDGKEVFNVPALPEGQGRFWNRDLYVSKRAIPFVKTETPQDLTLVINDIKTKQTFEYVVKTQ</sequence>
<evidence type="ECO:0000313" key="2">
    <source>
        <dbReference type="EMBL" id="WBA43324.1"/>
    </source>
</evidence>
<feature type="chain" id="PRO_5046644159" evidence="1">
    <location>
        <begin position="20"/>
        <end position="186"/>
    </location>
</feature>
<dbReference type="RefSeq" id="WP_269561364.1">
    <property type="nucleotide sequence ID" value="NZ_CP114767.1"/>
</dbReference>
<feature type="signal peptide" evidence="1">
    <location>
        <begin position="1"/>
        <end position="19"/>
    </location>
</feature>
<proteinExistence type="predicted"/>
<keyword evidence="1" id="KW-0732">Signal</keyword>
<reference evidence="2 3" key="1">
    <citation type="submission" date="2022-12" db="EMBL/GenBank/DDBJ databases">
        <title>Hymenobacter canadensis sp. nov. isolated from lake water of the Cambridge Bay, Canada.</title>
        <authorList>
            <person name="Kim W.H."/>
            <person name="Lee Y.M."/>
        </authorList>
    </citation>
    <scope>NUCLEOTIDE SEQUENCE [LARGE SCALE GENOMIC DNA]</scope>
    <source>
        <strain evidence="2 3">PAMC 29467</strain>
    </source>
</reference>
<evidence type="ECO:0000256" key="1">
    <source>
        <dbReference type="SAM" id="SignalP"/>
    </source>
</evidence>
<gene>
    <name evidence="2" type="ORF">O3303_07085</name>
</gene>
<name>A0ABY7LSF2_9BACT</name>
<accession>A0ABY7LSF2</accession>
<dbReference type="Proteomes" id="UP001211005">
    <property type="component" value="Chromosome"/>
</dbReference>
<organism evidence="2 3">
    <name type="scientific">Hymenobacter canadensis</name>
    <dbReference type="NCBI Taxonomy" id="2999067"/>
    <lineage>
        <taxon>Bacteria</taxon>
        <taxon>Pseudomonadati</taxon>
        <taxon>Bacteroidota</taxon>
        <taxon>Cytophagia</taxon>
        <taxon>Cytophagales</taxon>
        <taxon>Hymenobacteraceae</taxon>
        <taxon>Hymenobacter</taxon>
    </lineage>
</organism>
<evidence type="ECO:0000313" key="3">
    <source>
        <dbReference type="Proteomes" id="UP001211005"/>
    </source>
</evidence>
<keyword evidence="3" id="KW-1185">Reference proteome</keyword>